<organism evidence="1 2">
    <name type="scientific">Ambrosia artemisiifolia</name>
    <name type="common">Common ragweed</name>
    <dbReference type="NCBI Taxonomy" id="4212"/>
    <lineage>
        <taxon>Eukaryota</taxon>
        <taxon>Viridiplantae</taxon>
        <taxon>Streptophyta</taxon>
        <taxon>Embryophyta</taxon>
        <taxon>Tracheophyta</taxon>
        <taxon>Spermatophyta</taxon>
        <taxon>Magnoliopsida</taxon>
        <taxon>eudicotyledons</taxon>
        <taxon>Gunneridae</taxon>
        <taxon>Pentapetalae</taxon>
        <taxon>asterids</taxon>
        <taxon>campanulids</taxon>
        <taxon>Asterales</taxon>
        <taxon>Asteraceae</taxon>
        <taxon>Asteroideae</taxon>
        <taxon>Heliantheae alliance</taxon>
        <taxon>Heliantheae</taxon>
        <taxon>Ambrosia</taxon>
    </lineage>
</organism>
<keyword evidence="2" id="KW-1185">Reference proteome</keyword>
<sequence length="171" mass="19151">MGNYYTLLISMSSKTSPLRPSPKERGVMASNIKMVQNPNAILYMNQLEAVEVDKSLMDKMVRIWGHIAINIPYKLKAEPSYQGLLKAKMNKKNIQEQLGEKFNMGGDTGMQVNAIITYVPVVEIQLIDNAGNWYLPQGWRLGYIVGPKPFIGCNICPKPFIGFNKLKSPSA</sequence>
<gene>
    <name evidence="1" type="ORF">M8C21_027067</name>
</gene>
<evidence type="ECO:0000313" key="2">
    <source>
        <dbReference type="Proteomes" id="UP001206925"/>
    </source>
</evidence>
<name>A0AAD5CPK3_AMBAR</name>
<protein>
    <submittedName>
        <fullName evidence="1">Uncharacterized protein</fullName>
    </submittedName>
</protein>
<dbReference type="Proteomes" id="UP001206925">
    <property type="component" value="Unassembled WGS sequence"/>
</dbReference>
<dbReference type="AlphaFoldDB" id="A0AAD5CPK3"/>
<reference evidence="1" key="1">
    <citation type="submission" date="2022-06" db="EMBL/GenBank/DDBJ databases">
        <title>Uncovering the hologenomic basis of an extraordinary plant invasion.</title>
        <authorList>
            <person name="Bieker V.C."/>
            <person name="Martin M.D."/>
            <person name="Gilbert T."/>
            <person name="Hodgins K."/>
            <person name="Battlay P."/>
            <person name="Petersen B."/>
            <person name="Wilson J."/>
        </authorList>
    </citation>
    <scope>NUCLEOTIDE SEQUENCE</scope>
    <source>
        <strain evidence="1">AA19_3_7</strain>
        <tissue evidence="1">Leaf</tissue>
    </source>
</reference>
<dbReference type="EMBL" id="JAMZMK010007188">
    <property type="protein sequence ID" value="KAI7745607.1"/>
    <property type="molecule type" value="Genomic_DNA"/>
</dbReference>
<proteinExistence type="predicted"/>
<comment type="caution">
    <text evidence="1">The sequence shown here is derived from an EMBL/GenBank/DDBJ whole genome shotgun (WGS) entry which is preliminary data.</text>
</comment>
<accession>A0AAD5CPK3</accession>
<evidence type="ECO:0000313" key="1">
    <source>
        <dbReference type="EMBL" id="KAI7745607.1"/>
    </source>
</evidence>